<keyword evidence="6" id="KW-0413">Isomerase</keyword>
<accession>A0A840DCE8</accession>
<dbReference type="GO" id="GO:0003677">
    <property type="term" value="F:DNA binding"/>
    <property type="evidence" value="ECO:0007669"/>
    <property type="project" value="InterPro"/>
</dbReference>
<keyword evidence="2 10" id="KW-0547">Nucleotide-binding</keyword>
<evidence type="ECO:0000256" key="6">
    <source>
        <dbReference type="ARBA" id="ARBA00023235"/>
    </source>
</evidence>
<dbReference type="SUPFAM" id="SSF52540">
    <property type="entry name" value="P-loop containing nucleoside triphosphate hydrolases"/>
    <property type="match status" value="1"/>
</dbReference>
<dbReference type="InterPro" id="IPR014016">
    <property type="entry name" value="UvrD-like_ATP-bd"/>
</dbReference>
<comment type="catalytic activity">
    <reaction evidence="9">
        <text>ATP + H2O = ADP + phosphate + H(+)</text>
        <dbReference type="Rhea" id="RHEA:13065"/>
        <dbReference type="ChEBI" id="CHEBI:15377"/>
        <dbReference type="ChEBI" id="CHEBI:15378"/>
        <dbReference type="ChEBI" id="CHEBI:30616"/>
        <dbReference type="ChEBI" id="CHEBI:43474"/>
        <dbReference type="ChEBI" id="CHEBI:456216"/>
        <dbReference type="EC" id="5.6.2.4"/>
    </reaction>
</comment>
<evidence type="ECO:0000313" key="13">
    <source>
        <dbReference type="EMBL" id="MBB4070744.1"/>
    </source>
</evidence>
<dbReference type="Proteomes" id="UP000571183">
    <property type="component" value="Unassembled WGS sequence"/>
</dbReference>
<evidence type="ECO:0000256" key="10">
    <source>
        <dbReference type="PROSITE-ProRule" id="PRU00560"/>
    </source>
</evidence>
<dbReference type="EC" id="5.6.2.4" evidence="8"/>
<sequence length="562" mass="61290">MQQILEQLDEQQRAAATALLGPVAIRAGAGSGKTRTITHRIAHGVASGVYNPDKVLALSYTRKAALELGERLARLQVPGVTSRTFHSLALEQLHEFWPTVVGGERPTPLGSTAKLLLVQQAATEAALQVSDAVAREILAELEWRKVSALSYEGYLSAQRTGVVGVKPQQVVEVMRAYEELKISRRVIDFEDVIALTAGMLAAEDAIARKVQQRFRYFTVDEYQDISPLQYTLLHEWLGENNNNLCVVGDASQTIFSFAGANQNFLLRFAKEYPEATTITLHRNYRSTAGIVTAANNLMRQAPGAIELQAVAGGGSAPRAAWFRTAREELQAVTAAVKQQISAGTPESQIAVLARTNQQLAEISEVLRASGVKTQLPEDPWLFSFPVVKNAVIALKAAAAQADAQSPQQDAEHTVLDVLRAAGYSTKAAADPEREAQRRLLQRLLAVIDTHCAALPLPEIAKRLQEMMATHFVPQEAAVVLLPIHSAKGLEWHTVYIIGASEGKLPIQQTLDNAAAIAEEQRLAYVAFTRARELLRVSLSGSEQQGVAPSRFLQQAKIPVQRF</sequence>
<evidence type="ECO:0000256" key="3">
    <source>
        <dbReference type="ARBA" id="ARBA00022801"/>
    </source>
</evidence>
<protein>
    <recommendedName>
        <fullName evidence="8">DNA 3'-5' helicase</fullName>
        <ecNumber evidence="8">5.6.2.4</ecNumber>
    </recommendedName>
</protein>
<comment type="caution">
    <text evidence="13">The sequence shown here is derived from an EMBL/GenBank/DDBJ whole genome shotgun (WGS) entry which is preliminary data.</text>
</comment>
<keyword evidence="5 10" id="KW-0067">ATP-binding</keyword>
<evidence type="ECO:0000256" key="9">
    <source>
        <dbReference type="ARBA" id="ARBA00048988"/>
    </source>
</evidence>
<dbReference type="InterPro" id="IPR014017">
    <property type="entry name" value="DNA_helicase_UvrD-like_C"/>
</dbReference>
<feature type="domain" description="UvrD-like helicase C-terminal" evidence="12">
    <location>
        <begin position="288"/>
        <end position="532"/>
    </location>
</feature>
<dbReference type="GO" id="GO:0016787">
    <property type="term" value="F:hydrolase activity"/>
    <property type="evidence" value="ECO:0007669"/>
    <property type="project" value="UniProtKB-UniRule"/>
</dbReference>
<dbReference type="RefSeq" id="WP_183304058.1">
    <property type="nucleotide sequence ID" value="NZ_JACIFD010000001.1"/>
</dbReference>
<evidence type="ECO:0000256" key="2">
    <source>
        <dbReference type="ARBA" id="ARBA00022741"/>
    </source>
</evidence>
<keyword evidence="3 10" id="KW-0378">Hydrolase</keyword>
<dbReference type="PROSITE" id="PS51198">
    <property type="entry name" value="UVRD_HELICASE_ATP_BIND"/>
    <property type="match status" value="1"/>
</dbReference>
<dbReference type="Pfam" id="PF00580">
    <property type="entry name" value="UvrD-helicase"/>
    <property type="match status" value="1"/>
</dbReference>
<evidence type="ECO:0000256" key="5">
    <source>
        <dbReference type="ARBA" id="ARBA00022840"/>
    </source>
</evidence>
<feature type="binding site" evidence="10">
    <location>
        <begin position="27"/>
        <end position="34"/>
    </location>
    <ligand>
        <name>ATP</name>
        <dbReference type="ChEBI" id="CHEBI:30616"/>
    </ligand>
</feature>
<dbReference type="PANTHER" id="PTHR11070">
    <property type="entry name" value="UVRD / RECB / PCRA DNA HELICASE FAMILY MEMBER"/>
    <property type="match status" value="1"/>
</dbReference>
<dbReference type="GO" id="GO:0000725">
    <property type="term" value="P:recombinational repair"/>
    <property type="evidence" value="ECO:0007669"/>
    <property type="project" value="TreeGrafter"/>
</dbReference>
<dbReference type="PANTHER" id="PTHR11070:SF69">
    <property type="entry name" value="ATP-DEPENDENT DNA HELICASE UVRD2"/>
    <property type="match status" value="1"/>
</dbReference>
<evidence type="ECO:0000313" key="14">
    <source>
        <dbReference type="Proteomes" id="UP000571183"/>
    </source>
</evidence>
<dbReference type="InterPro" id="IPR027417">
    <property type="entry name" value="P-loop_NTPase"/>
</dbReference>
<evidence type="ECO:0000256" key="4">
    <source>
        <dbReference type="ARBA" id="ARBA00022806"/>
    </source>
</evidence>
<dbReference type="Gene3D" id="3.40.50.300">
    <property type="entry name" value="P-loop containing nucleotide triphosphate hydrolases"/>
    <property type="match status" value="3"/>
</dbReference>
<dbReference type="GO" id="GO:0005524">
    <property type="term" value="F:ATP binding"/>
    <property type="evidence" value="ECO:0007669"/>
    <property type="project" value="UniProtKB-UniRule"/>
</dbReference>
<evidence type="ECO:0000256" key="1">
    <source>
        <dbReference type="ARBA" id="ARBA00009922"/>
    </source>
</evidence>
<keyword evidence="4 10" id="KW-0347">Helicase</keyword>
<evidence type="ECO:0000259" key="12">
    <source>
        <dbReference type="PROSITE" id="PS51217"/>
    </source>
</evidence>
<dbReference type="AlphaFoldDB" id="A0A840DCE8"/>
<gene>
    <name evidence="13" type="ORF">F5897_000020</name>
</gene>
<dbReference type="GO" id="GO:0033202">
    <property type="term" value="C:DNA helicase complex"/>
    <property type="evidence" value="ECO:0007669"/>
    <property type="project" value="TreeGrafter"/>
</dbReference>
<dbReference type="InterPro" id="IPR013986">
    <property type="entry name" value="DExx_box_DNA_helicase_dom_sf"/>
</dbReference>
<dbReference type="GO" id="GO:0005829">
    <property type="term" value="C:cytosol"/>
    <property type="evidence" value="ECO:0007669"/>
    <property type="project" value="TreeGrafter"/>
</dbReference>
<comment type="catalytic activity">
    <reaction evidence="7">
        <text>Couples ATP hydrolysis with the unwinding of duplex DNA by translocating in the 3'-5' direction.</text>
        <dbReference type="EC" id="5.6.2.4"/>
    </reaction>
</comment>
<dbReference type="PROSITE" id="PS51217">
    <property type="entry name" value="UVRD_HELICASE_CTER"/>
    <property type="match status" value="1"/>
</dbReference>
<dbReference type="EMBL" id="JACIFD010000001">
    <property type="protein sequence ID" value="MBB4070744.1"/>
    <property type="molecule type" value="Genomic_DNA"/>
</dbReference>
<comment type="similarity">
    <text evidence="1">Belongs to the helicase family. UvrD subfamily.</text>
</comment>
<dbReference type="GO" id="GO:0043138">
    <property type="term" value="F:3'-5' DNA helicase activity"/>
    <property type="evidence" value="ECO:0007669"/>
    <property type="project" value="UniProtKB-EC"/>
</dbReference>
<evidence type="ECO:0000259" key="11">
    <source>
        <dbReference type="PROSITE" id="PS51198"/>
    </source>
</evidence>
<organism evidence="13 14">
    <name type="scientific">Canibacter oris</name>
    <dbReference type="NCBI Taxonomy" id="1365628"/>
    <lineage>
        <taxon>Bacteria</taxon>
        <taxon>Bacillati</taxon>
        <taxon>Actinomycetota</taxon>
        <taxon>Actinomycetes</taxon>
        <taxon>Micrococcales</taxon>
        <taxon>Microbacteriaceae</taxon>
        <taxon>Canibacter</taxon>
    </lineage>
</organism>
<name>A0A840DCE8_9MICO</name>
<evidence type="ECO:0000256" key="7">
    <source>
        <dbReference type="ARBA" id="ARBA00034617"/>
    </source>
</evidence>
<dbReference type="CDD" id="cd17932">
    <property type="entry name" value="DEXQc_UvrD"/>
    <property type="match status" value="1"/>
</dbReference>
<reference evidence="13" key="1">
    <citation type="submission" date="2020-08" db="EMBL/GenBank/DDBJ databases">
        <title>Sequencing the genomes of 1000 actinobacteria strains.</title>
        <authorList>
            <person name="Klenk H.-P."/>
        </authorList>
    </citation>
    <scope>NUCLEOTIDE SEQUENCE [LARGE SCALE GENOMIC DNA]</scope>
    <source>
        <strain evidence="13">DSM 27064</strain>
    </source>
</reference>
<dbReference type="Gene3D" id="1.10.10.160">
    <property type="match status" value="1"/>
</dbReference>
<feature type="domain" description="UvrD-like helicase ATP-binding" evidence="11">
    <location>
        <begin position="6"/>
        <end position="287"/>
    </location>
</feature>
<dbReference type="Pfam" id="PF13361">
    <property type="entry name" value="UvrD_C"/>
    <property type="match status" value="2"/>
</dbReference>
<proteinExistence type="inferred from homology"/>
<keyword evidence="14" id="KW-1185">Reference proteome</keyword>
<dbReference type="InterPro" id="IPR000212">
    <property type="entry name" value="DNA_helicase_UvrD/REP"/>
</dbReference>
<dbReference type="Gene3D" id="1.10.486.10">
    <property type="entry name" value="PCRA, domain 4"/>
    <property type="match status" value="2"/>
</dbReference>
<evidence type="ECO:0000256" key="8">
    <source>
        <dbReference type="ARBA" id="ARBA00034808"/>
    </source>
</evidence>